<dbReference type="RefSeq" id="WP_073386937.1">
    <property type="nucleotide sequence ID" value="NZ_FQXK01000012.1"/>
</dbReference>
<keyword evidence="1" id="KW-1133">Transmembrane helix</keyword>
<dbReference type="OrthoDB" id="2001924at2"/>
<name>A0A1M5YP23_BUTFI</name>
<gene>
    <name evidence="2" type="ORF">SAMN02745229_01655</name>
</gene>
<dbReference type="Pfam" id="PF12822">
    <property type="entry name" value="ECF_trnsprt"/>
    <property type="match status" value="1"/>
</dbReference>
<evidence type="ECO:0000313" key="3">
    <source>
        <dbReference type="Proteomes" id="UP000184278"/>
    </source>
</evidence>
<evidence type="ECO:0000256" key="1">
    <source>
        <dbReference type="SAM" id="Phobius"/>
    </source>
</evidence>
<keyword evidence="1" id="KW-0812">Transmembrane</keyword>
<organism evidence="2 3">
    <name type="scientific">Butyrivibrio fibrisolvens DSM 3071</name>
    <dbReference type="NCBI Taxonomy" id="1121131"/>
    <lineage>
        <taxon>Bacteria</taxon>
        <taxon>Bacillati</taxon>
        <taxon>Bacillota</taxon>
        <taxon>Clostridia</taxon>
        <taxon>Lachnospirales</taxon>
        <taxon>Lachnospiraceae</taxon>
        <taxon>Butyrivibrio</taxon>
    </lineage>
</organism>
<protein>
    <recommendedName>
        <fullName evidence="4">ECF transporter S component</fullName>
    </recommendedName>
</protein>
<dbReference type="AlphaFoldDB" id="A0A1M5YP23"/>
<proteinExistence type="predicted"/>
<dbReference type="GO" id="GO:0022857">
    <property type="term" value="F:transmembrane transporter activity"/>
    <property type="evidence" value="ECO:0007669"/>
    <property type="project" value="InterPro"/>
</dbReference>
<keyword evidence="1" id="KW-0472">Membrane</keyword>
<dbReference type="Gene3D" id="1.10.1760.20">
    <property type="match status" value="1"/>
</dbReference>
<evidence type="ECO:0008006" key="4">
    <source>
        <dbReference type="Google" id="ProtNLM"/>
    </source>
</evidence>
<dbReference type="GeneID" id="89511906"/>
<evidence type="ECO:0000313" key="2">
    <source>
        <dbReference type="EMBL" id="SHI13885.1"/>
    </source>
</evidence>
<feature type="transmembrane region" description="Helical" evidence="1">
    <location>
        <begin position="154"/>
        <end position="176"/>
    </location>
</feature>
<dbReference type="STRING" id="1121131.SAMN02745229_01655"/>
<keyword evidence="3" id="KW-1185">Reference proteome</keyword>
<feature type="transmembrane region" description="Helical" evidence="1">
    <location>
        <begin position="78"/>
        <end position="97"/>
    </location>
</feature>
<dbReference type="InterPro" id="IPR024529">
    <property type="entry name" value="ECF_trnsprt_substrate-spec"/>
</dbReference>
<accession>A0A1M5YP23</accession>
<dbReference type="EMBL" id="FQXK01000012">
    <property type="protein sequence ID" value="SHI13885.1"/>
    <property type="molecule type" value="Genomic_DNA"/>
</dbReference>
<sequence>MKITTKQIAVTGILLAICIVSQFFKNLSVFITGPIINACLIIAVLTAGLACGIILSIITPITAFIITGSPVMSAVPAMIPMVMLGNAILVVFVWLLYKKINNSINKDIRLCMGMIVGSVVKAAVMGLTISLWLLPTFLPQPMQEKMLPALQAQFSTVQLITALIGSALAFAIWLPLRKYLSATDSDSGKKDDKNSDSRVI</sequence>
<dbReference type="Proteomes" id="UP000184278">
    <property type="component" value="Unassembled WGS sequence"/>
</dbReference>
<feature type="transmembrane region" description="Helical" evidence="1">
    <location>
        <begin position="36"/>
        <end position="66"/>
    </location>
</feature>
<feature type="transmembrane region" description="Helical" evidence="1">
    <location>
        <begin position="109"/>
        <end position="134"/>
    </location>
</feature>
<reference evidence="3" key="1">
    <citation type="submission" date="2016-11" db="EMBL/GenBank/DDBJ databases">
        <authorList>
            <person name="Varghese N."/>
            <person name="Submissions S."/>
        </authorList>
    </citation>
    <scope>NUCLEOTIDE SEQUENCE [LARGE SCALE GENOMIC DNA]</scope>
    <source>
        <strain evidence="3">DSM 3071</strain>
    </source>
</reference>
<feature type="transmembrane region" description="Helical" evidence="1">
    <location>
        <begin position="6"/>
        <end position="24"/>
    </location>
</feature>